<dbReference type="Proteomes" id="UP000034172">
    <property type="component" value="Unassembled WGS sequence"/>
</dbReference>
<evidence type="ECO:0000256" key="3">
    <source>
        <dbReference type="ARBA" id="ARBA00022692"/>
    </source>
</evidence>
<dbReference type="PANTHER" id="PTHR11706">
    <property type="entry name" value="SOLUTE CARRIER PROTEIN FAMILY 11 MEMBER"/>
    <property type="match status" value="1"/>
</dbReference>
<evidence type="ECO:0000313" key="8">
    <source>
        <dbReference type="Proteomes" id="UP000034172"/>
    </source>
</evidence>
<sequence>MVRGFFCIKNIPLVAGCCVMVRALVGNGSGGVADPRRFCGVVGLDADAAKNCGNRLGMKVSWIMVVLGRLRKQIDRWLKRIGPGFITGAADDDPSGVATYSIAGAQFGYSMLWMSLFLIPPMIAIQEMCGRIGLVTGSGLAGVIKKHYPKKLLWFAVMLLFVANVINIGADLGIMASSLQMLFGLGFYFWLIVTAIFVVFLIVFVSYNRYSAYLKWFGLTLLVYLVTAFVIKQDWLEIFSSLLIPRIQFNAGYLMTMIGFMGTTISPYLFFWQASEEVEEEILDKNISDFDQIPTVNKSMVRNMRRDTNVGMIFSSIIAFFIVITTAATLNKNGIIDISTPQMAAQALRPLAGDFAYILFAIGIIGIGLQSIPVLAGSVAYAVSEAMGIKEGLSKKFLEAKGFYLIISLATLVGVLMNLLGINTMAALYYTAVINGVIAVPLIYIIIKVASDKKIVGEYVTGRGNNAIAWFTFLVMAVSVVLMLGSALI</sequence>
<dbReference type="InterPro" id="IPR001046">
    <property type="entry name" value="NRAMP_fam"/>
</dbReference>
<name>A0A0G1HP24_9BACT</name>
<dbReference type="GO" id="GO:0005384">
    <property type="term" value="F:manganese ion transmembrane transporter activity"/>
    <property type="evidence" value="ECO:0007669"/>
    <property type="project" value="TreeGrafter"/>
</dbReference>
<dbReference type="GO" id="GO:0005886">
    <property type="term" value="C:plasma membrane"/>
    <property type="evidence" value="ECO:0007669"/>
    <property type="project" value="TreeGrafter"/>
</dbReference>
<dbReference type="GO" id="GO:0034755">
    <property type="term" value="P:iron ion transmembrane transport"/>
    <property type="evidence" value="ECO:0007669"/>
    <property type="project" value="TreeGrafter"/>
</dbReference>
<dbReference type="GO" id="GO:0015086">
    <property type="term" value="F:cadmium ion transmembrane transporter activity"/>
    <property type="evidence" value="ECO:0007669"/>
    <property type="project" value="TreeGrafter"/>
</dbReference>
<gene>
    <name evidence="7" type="ORF">UW41_C0030G0005</name>
</gene>
<feature type="transmembrane region" description="Helical" evidence="6">
    <location>
        <begin position="403"/>
        <end position="422"/>
    </location>
</feature>
<feature type="transmembrane region" description="Helical" evidence="6">
    <location>
        <begin position="310"/>
        <end position="330"/>
    </location>
</feature>
<evidence type="ECO:0000256" key="6">
    <source>
        <dbReference type="SAM" id="Phobius"/>
    </source>
</evidence>
<feature type="transmembrane region" description="Helical" evidence="6">
    <location>
        <begin position="251"/>
        <end position="271"/>
    </location>
</feature>
<feature type="transmembrane region" description="Helical" evidence="6">
    <location>
        <begin position="152"/>
        <end position="170"/>
    </location>
</feature>
<accession>A0A0G1HP24</accession>
<dbReference type="PATRIC" id="fig|1618392.3.peg.930"/>
<dbReference type="AlphaFoldDB" id="A0A0G1HP24"/>
<feature type="transmembrane region" description="Helical" evidence="6">
    <location>
        <begin position="468"/>
        <end position="488"/>
    </location>
</feature>
<dbReference type="STRING" id="1618392.UW41_C0030G0005"/>
<proteinExistence type="predicted"/>
<evidence type="ECO:0000256" key="2">
    <source>
        <dbReference type="ARBA" id="ARBA00022448"/>
    </source>
</evidence>
<dbReference type="PANTHER" id="PTHR11706:SF33">
    <property type="entry name" value="NATURAL RESISTANCE-ASSOCIATED MACROPHAGE PROTEIN 2"/>
    <property type="match status" value="1"/>
</dbReference>
<evidence type="ECO:0000256" key="5">
    <source>
        <dbReference type="ARBA" id="ARBA00023136"/>
    </source>
</evidence>
<keyword evidence="2" id="KW-0813">Transport</keyword>
<evidence type="ECO:0000256" key="1">
    <source>
        <dbReference type="ARBA" id="ARBA00004141"/>
    </source>
</evidence>
<reference evidence="7 8" key="1">
    <citation type="journal article" date="2015" name="Nature">
        <title>rRNA introns, odd ribosomes, and small enigmatic genomes across a large radiation of phyla.</title>
        <authorList>
            <person name="Brown C.T."/>
            <person name="Hug L.A."/>
            <person name="Thomas B.C."/>
            <person name="Sharon I."/>
            <person name="Castelle C.J."/>
            <person name="Singh A."/>
            <person name="Wilkins M.J."/>
            <person name="Williams K.H."/>
            <person name="Banfield J.F."/>
        </authorList>
    </citation>
    <scope>NUCLEOTIDE SEQUENCE [LARGE SCALE GENOMIC DNA]</scope>
</reference>
<organism evidence="7 8">
    <name type="scientific">Candidatus Collierbacteria bacterium GW2011_GWC2_44_18</name>
    <dbReference type="NCBI Taxonomy" id="1618392"/>
    <lineage>
        <taxon>Bacteria</taxon>
        <taxon>Candidatus Collieribacteriota</taxon>
    </lineage>
</organism>
<feature type="transmembrane region" description="Helical" evidence="6">
    <location>
        <begin position="212"/>
        <end position="231"/>
    </location>
</feature>
<comment type="caution">
    <text evidence="7">The sequence shown here is derived from an EMBL/GenBank/DDBJ whole genome shotgun (WGS) entry which is preliminary data.</text>
</comment>
<keyword evidence="3 6" id="KW-0812">Transmembrane</keyword>
<feature type="transmembrane region" description="Helical" evidence="6">
    <location>
        <begin position="182"/>
        <end position="205"/>
    </location>
</feature>
<dbReference type="EMBL" id="LCIE01000030">
    <property type="protein sequence ID" value="KKT48408.1"/>
    <property type="molecule type" value="Genomic_DNA"/>
</dbReference>
<dbReference type="Pfam" id="PF01566">
    <property type="entry name" value="Nramp"/>
    <property type="match status" value="1"/>
</dbReference>
<comment type="subcellular location">
    <subcellularLocation>
        <location evidence="1">Membrane</location>
        <topology evidence="1">Multi-pass membrane protein</topology>
    </subcellularLocation>
</comment>
<protein>
    <submittedName>
        <fullName evidence="7">Natural resistance-associated macrophage protein</fullName>
    </submittedName>
</protein>
<keyword evidence="5 6" id="KW-0472">Membrane</keyword>
<feature type="transmembrane region" description="Helical" evidence="6">
    <location>
        <begin position="355"/>
        <end position="383"/>
    </location>
</feature>
<evidence type="ECO:0000313" key="7">
    <source>
        <dbReference type="EMBL" id="KKT48408.1"/>
    </source>
</evidence>
<evidence type="ECO:0000256" key="4">
    <source>
        <dbReference type="ARBA" id="ARBA00022989"/>
    </source>
</evidence>
<keyword evidence="4 6" id="KW-1133">Transmembrane helix</keyword>
<feature type="transmembrane region" description="Helical" evidence="6">
    <location>
        <begin position="428"/>
        <end position="447"/>
    </location>
</feature>